<protein>
    <submittedName>
        <fullName evidence="1">Uncharacterized protein</fullName>
    </submittedName>
</protein>
<dbReference type="AlphaFoldDB" id="A0AAV4NV94"/>
<name>A0AAV4NV94_CAEEX</name>
<dbReference type="Proteomes" id="UP001054945">
    <property type="component" value="Unassembled WGS sequence"/>
</dbReference>
<sequence>MCAGSSKFSLCCSRVCRKADEKLNSNEIHPTVKKDGGRRTVHEVKVGGVGMWSEVDTLDVRNEAFRVMIEVVLPELFLSTKA</sequence>
<gene>
    <name evidence="1" type="ORF">CEXT_41741</name>
</gene>
<accession>A0AAV4NV94</accession>
<evidence type="ECO:0000313" key="2">
    <source>
        <dbReference type="Proteomes" id="UP001054945"/>
    </source>
</evidence>
<reference evidence="1 2" key="1">
    <citation type="submission" date="2021-06" db="EMBL/GenBank/DDBJ databases">
        <title>Caerostris extrusa draft genome.</title>
        <authorList>
            <person name="Kono N."/>
            <person name="Arakawa K."/>
        </authorList>
    </citation>
    <scope>NUCLEOTIDE SEQUENCE [LARGE SCALE GENOMIC DNA]</scope>
</reference>
<comment type="caution">
    <text evidence="1">The sequence shown here is derived from an EMBL/GenBank/DDBJ whole genome shotgun (WGS) entry which is preliminary data.</text>
</comment>
<proteinExistence type="predicted"/>
<organism evidence="1 2">
    <name type="scientific">Caerostris extrusa</name>
    <name type="common">Bark spider</name>
    <name type="synonym">Caerostris bankana</name>
    <dbReference type="NCBI Taxonomy" id="172846"/>
    <lineage>
        <taxon>Eukaryota</taxon>
        <taxon>Metazoa</taxon>
        <taxon>Ecdysozoa</taxon>
        <taxon>Arthropoda</taxon>
        <taxon>Chelicerata</taxon>
        <taxon>Arachnida</taxon>
        <taxon>Araneae</taxon>
        <taxon>Araneomorphae</taxon>
        <taxon>Entelegynae</taxon>
        <taxon>Araneoidea</taxon>
        <taxon>Araneidae</taxon>
        <taxon>Caerostris</taxon>
    </lineage>
</organism>
<evidence type="ECO:0000313" key="1">
    <source>
        <dbReference type="EMBL" id="GIX87891.1"/>
    </source>
</evidence>
<dbReference type="EMBL" id="BPLR01003718">
    <property type="protein sequence ID" value="GIX87891.1"/>
    <property type="molecule type" value="Genomic_DNA"/>
</dbReference>
<keyword evidence="2" id="KW-1185">Reference proteome</keyword>